<sequence>MRFSCRSNSAVLRLDLTEYVSAKWSDPAQAQQRLHVQSPSQGLFSGVSPSAEMVKERKHDRVRLFVRGRVLGYKRSKSNQYENTSLVQIEGVNTKEEVDWYLGKRLAYIYKCKTKKNDSNVRCIWGKVTRPHGNSGVVRAKFKTNLPPKSMVRMLVNCSWSKGQSVHVSQQYLSSQCYDFVIFVAIISDRVKCLACCLGRSNWSLVEAAEIESSHGEKKGFERELERELRELEEVKSERRLCLTEEDDLL</sequence>
<evidence type="ECO:0000256" key="3">
    <source>
        <dbReference type="ARBA" id="ARBA00023274"/>
    </source>
</evidence>
<reference evidence="5 6" key="1">
    <citation type="submission" date="2020-08" db="EMBL/GenBank/DDBJ databases">
        <title>Plant Genome Project.</title>
        <authorList>
            <person name="Zhang R.-G."/>
        </authorList>
    </citation>
    <scope>NUCLEOTIDE SEQUENCE [LARGE SCALE GENOMIC DNA]</scope>
    <source>
        <tissue evidence="5">Rhizome</tissue>
    </source>
</reference>
<keyword evidence="6" id="KW-1185">Reference proteome</keyword>
<keyword evidence="2" id="KW-0689">Ribosomal protein</keyword>
<comment type="similarity">
    <text evidence="1">Belongs to the eukaryotic ribosomal protein eL33 family.</text>
</comment>
<dbReference type="GO" id="GO:0003735">
    <property type="term" value="F:structural constituent of ribosome"/>
    <property type="evidence" value="ECO:0007669"/>
    <property type="project" value="InterPro"/>
</dbReference>
<keyword evidence="4" id="KW-0175">Coiled coil</keyword>
<organism evidence="5 6">
    <name type="scientific">Zingiber officinale</name>
    <name type="common">Ginger</name>
    <name type="synonym">Amomum zingiber</name>
    <dbReference type="NCBI Taxonomy" id="94328"/>
    <lineage>
        <taxon>Eukaryota</taxon>
        <taxon>Viridiplantae</taxon>
        <taxon>Streptophyta</taxon>
        <taxon>Embryophyta</taxon>
        <taxon>Tracheophyta</taxon>
        <taxon>Spermatophyta</taxon>
        <taxon>Magnoliopsida</taxon>
        <taxon>Liliopsida</taxon>
        <taxon>Zingiberales</taxon>
        <taxon>Zingiberaceae</taxon>
        <taxon>Zingiber</taxon>
    </lineage>
</organism>
<evidence type="ECO:0000256" key="1">
    <source>
        <dbReference type="ARBA" id="ARBA00009269"/>
    </source>
</evidence>
<dbReference type="InterPro" id="IPR018266">
    <property type="entry name" value="Ribosomal_eL33_CS"/>
</dbReference>
<dbReference type="AlphaFoldDB" id="A0A8J5LAV0"/>
<dbReference type="InterPro" id="IPR038661">
    <property type="entry name" value="Ribosomal_eL33_sf"/>
</dbReference>
<name>A0A8J5LAV0_ZINOF</name>
<evidence type="ECO:0000256" key="2">
    <source>
        <dbReference type="ARBA" id="ARBA00022980"/>
    </source>
</evidence>
<keyword evidence="3" id="KW-0687">Ribonucleoprotein</keyword>
<evidence type="ECO:0000313" key="5">
    <source>
        <dbReference type="EMBL" id="KAG6506196.1"/>
    </source>
</evidence>
<dbReference type="GO" id="GO:0006412">
    <property type="term" value="P:translation"/>
    <property type="evidence" value="ECO:0007669"/>
    <property type="project" value="InterPro"/>
</dbReference>
<dbReference type="InterPro" id="IPR009000">
    <property type="entry name" value="Transl_B-barrel_sf"/>
</dbReference>
<dbReference type="EMBL" id="JACMSC010000009">
    <property type="protein sequence ID" value="KAG6506196.1"/>
    <property type="molecule type" value="Genomic_DNA"/>
</dbReference>
<dbReference type="GO" id="GO:1990904">
    <property type="term" value="C:ribonucleoprotein complex"/>
    <property type="evidence" value="ECO:0007669"/>
    <property type="project" value="UniProtKB-KW"/>
</dbReference>
<evidence type="ECO:0000313" key="6">
    <source>
        <dbReference type="Proteomes" id="UP000734854"/>
    </source>
</evidence>
<evidence type="ECO:0000256" key="4">
    <source>
        <dbReference type="SAM" id="Coils"/>
    </source>
</evidence>
<dbReference type="Proteomes" id="UP000734854">
    <property type="component" value="Unassembled WGS sequence"/>
</dbReference>
<dbReference type="SUPFAM" id="SSF50447">
    <property type="entry name" value="Translation proteins"/>
    <property type="match status" value="1"/>
</dbReference>
<evidence type="ECO:0008006" key="7">
    <source>
        <dbReference type="Google" id="ProtNLM"/>
    </source>
</evidence>
<dbReference type="GO" id="GO:0003729">
    <property type="term" value="F:mRNA binding"/>
    <property type="evidence" value="ECO:0007669"/>
    <property type="project" value="UniProtKB-ARBA"/>
</dbReference>
<dbReference type="GO" id="GO:0005840">
    <property type="term" value="C:ribosome"/>
    <property type="evidence" value="ECO:0007669"/>
    <property type="project" value="UniProtKB-KW"/>
</dbReference>
<dbReference type="Gene3D" id="2.40.10.190">
    <property type="entry name" value="translation elongation factor selb, chain A, domain 4"/>
    <property type="match status" value="1"/>
</dbReference>
<feature type="coiled-coil region" evidence="4">
    <location>
        <begin position="218"/>
        <end position="245"/>
    </location>
</feature>
<dbReference type="PANTHER" id="PTHR10902">
    <property type="entry name" value="60S RIBOSOMAL PROTEIN L35A"/>
    <property type="match status" value="1"/>
</dbReference>
<dbReference type="FunFam" id="2.40.10.190:FF:000001">
    <property type="entry name" value="60S ribosomal protein L35a"/>
    <property type="match status" value="1"/>
</dbReference>
<comment type="caution">
    <text evidence="5">The sequence shown here is derived from an EMBL/GenBank/DDBJ whole genome shotgun (WGS) entry which is preliminary data.</text>
</comment>
<proteinExistence type="inferred from homology"/>
<dbReference type="PROSITE" id="PS01105">
    <property type="entry name" value="RIBOSOMAL_L35AE"/>
    <property type="match status" value="1"/>
</dbReference>
<dbReference type="InterPro" id="IPR001780">
    <property type="entry name" value="Ribosomal_eL33"/>
</dbReference>
<dbReference type="Pfam" id="PF01247">
    <property type="entry name" value="Ribosomal_L35Ae"/>
    <property type="match status" value="1"/>
</dbReference>
<accession>A0A8J5LAV0</accession>
<protein>
    <recommendedName>
        <fullName evidence="7">Ribosomal protein L35A</fullName>
    </recommendedName>
</protein>
<gene>
    <name evidence="5" type="ORF">ZIOFF_031514</name>
</gene>
<dbReference type="HAMAP" id="MF_00573">
    <property type="entry name" value="Ribosomal_eL33"/>
    <property type="match status" value="1"/>
</dbReference>